<dbReference type="SUPFAM" id="SSF57716">
    <property type="entry name" value="Glucocorticoid receptor-like (DNA-binding domain)"/>
    <property type="match status" value="1"/>
</dbReference>
<dbReference type="PROSITE" id="PS00031">
    <property type="entry name" value="NUCLEAR_REC_DBD_1"/>
    <property type="match status" value="1"/>
</dbReference>
<dbReference type="InterPro" id="IPR013088">
    <property type="entry name" value="Znf_NHR/GATA"/>
</dbReference>
<keyword evidence="3" id="KW-0862">Zinc</keyword>
<name>A0A0D6L4Y7_9BILA</name>
<proteinExistence type="predicted"/>
<organism evidence="10 11">
    <name type="scientific">Ancylostoma ceylanicum</name>
    <dbReference type="NCBI Taxonomy" id="53326"/>
    <lineage>
        <taxon>Eukaryota</taxon>
        <taxon>Metazoa</taxon>
        <taxon>Ecdysozoa</taxon>
        <taxon>Nematoda</taxon>
        <taxon>Chromadorea</taxon>
        <taxon>Rhabditida</taxon>
        <taxon>Rhabditina</taxon>
        <taxon>Rhabditomorpha</taxon>
        <taxon>Strongyloidea</taxon>
        <taxon>Ancylostomatidae</taxon>
        <taxon>Ancylostomatinae</taxon>
        <taxon>Ancylostoma</taxon>
    </lineage>
</organism>
<dbReference type="GO" id="GO:0003700">
    <property type="term" value="F:DNA-binding transcription factor activity"/>
    <property type="evidence" value="ECO:0007669"/>
    <property type="project" value="InterPro"/>
</dbReference>
<dbReference type="AlphaFoldDB" id="A0A0D6L4Y7"/>
<reference evidence="10 11" key="1">
    <citation type="submission" date="2013-05" db="EMBL/GenBank/DDBJ databases">
        <title>Draft genome of the parasitic nematode Anyclostoma ceylanicum.</title>
        <authorList>
            <person name="Mitreva M."/>
        </authorList>
    </citation>
    <scope>NUCLEOTIDE SEQUENCE [LARGE SCALE GENOMIC DNA]</scope>
</reference>
<keyword evidence="4" id="KW-0805">Transcription regulation</keyword>
<sequence>MERQASLNYAHVPISTSVTFPQFNISLTVPLPQFHTPQEMAFQDVSFHPRLAVATTEGTSFRQRDTVVRSSPAACSQPLKNMLDKSEQSEMEIDYKAEDSEVKTAQAVGRYCKGAQENARLPKKNKCTAELKRRHTGDSVTLSASTASKEVKQERKNPPCAVCGDPSTGIHFGADSCAACSAFFRRTVAVNRDFECTGDNFNDCASVKDSYCILNDLITNFNSLDYRRQLLYCTECPVEEIFGMKELVSCLTTLVYVGLVL</sequence>
<gene>
    <name evidence="10" type="ORF">ANCCEY_14539</name>
</gene>
<evidence type="ECO:0000313" key="10">
    <source>
        <dbReference type="EMBL" id="EPB66370.1"/>
    </source>
</evidence>
<dbReference type="GO" id="GO:0043565">
    <property type="term" value="F:sequence-specific DNA binding"/>
    <property type="evidence" value="ECO:0007669"/>
    <property type="project" value="InterPro"/>
</dbReference>
<dbReference type="EMBL" id="KE126197">
    <property type="protein sequence ID" value="EPB66370.1"/>
    <property type="molecule type" value="Genomic_DNA"/>
</dbReference>
<keyword evidence="8" id="KW-0539">Nucleus</keyword>
<keyword evidence="11" id="KW-1185">Reference proteome</keyword>
<evidence type="ECO:0000313" key="11">
    <source>
        <dbReference type="Proteomes" id="UP000054495"/>
    </source>
</evidence>
<keyword evidence="5" id="KW-0238">DNA-binding</keyword>
<evidence type="ECO:0000256" key="3">
    <source>
        <dbReference type="ARBA" id="ARBA00022833"/>
    </source>
</evidence>
<dbReference type="Proteomes" id="UP000054495">
    <property type="component" value="Unassembled WGS sequence"/>
</dbReference>
<dbReference type="SMART" id="SM00399">
    <property type="entry name" value="ZnF_C4"/>
    <property type="match status" value="1"/>
</dbReference>
<keyword evidence="1" id="KW-0479">Metal-binding</keyword>
<evidence type="ECO:0000256" key="2">
    <source>
        <dbReference type="ARBA" id="ARBA00022771"/>
    </source>
</evidence>
<evidence type="ECO:0000259" key="9">
    <source>
        <dbReference type="PROSITE" id="PS51030"/>
    </source>
</evidence>
<dbReference type="Gene3D" id="3.30.50.10">
    <property type="entry name" value="Erythroid Transcription Factor GATA-1, subunit A"/>
    <property type="match status" value="1"/>
</dbReference>
<evidence type="ECO:0000256" key="6">
    <source>
        <dbReference type="ARBA" id="ARBA00023163"/>
    </source>
</evidence>
<dbReference type="GO" id="GO:0008270">
    <property type="term" value="F:zinc ion binding"/>
    <property type="evidence" value="ECO:0007669"/>
    <property type="project" value="UniProtKB-KW"/>
</dbReference>
<dbReference type="PRINTS" id="PR00047">
    <property type="entry name" value="STROIDFINGER"/>
</dbReference>
<feature type="domain" description="Nuclear receptor" evidence="9">
    <location>
        <begin position="157"/>
        <end position="261"/>
    </location>
</feature>
<dbReference type="InterPro" id="IPR050200">
    <property type="entry name" value="Nuclear_hormone_rcpt_NR3"/>
</dbReference>
<keyword evidence="2" id="KW-0863">Zinc-finger</keyword>
<dbReference type="InterPro" id="IPR001628">
    <property type="entry name" value="Znf_hrmn_rcpt"/>
</dbReference>
<dbReference type="PROSITE" id="PS51030">
    <property type="entry name" value="NUCLEAR_REC_DBD_2"/>
    <property type="match status" value="1"/>
</dbReference>
<protein>
    <submittedName>
        <fullName evidence="10">Zinc finger, C4 type</fullName>
    </submittedName>
</protein>
<evidence type="ECO:0000256" key="5">
    <source>
        <dbReference type="ARBA" id="ARBA00023125"/>
    </source>
</evidence>
<evidence type="ECO:0000256" key="8">
    <source>
        <dbReference type="ARBA" id="ARBA00023242"/>
    </source>
</evidence>
<accession>A0A0D6L4Y7</accession>
<keyword evidence="6" id="KW-0804">Transcription</keyword>
<evidence type="ECO:0000256" key="7">
    <source>
        <dbReference type="ARBA" id="ARBA00023170"/>
    </source>
</evidence>
<evidence type="ECO:0000256" key="4">
    <source>
        <dbReference type="ARBA" id="ARBA00023015"/>
    </source>
</evidence>
<dbReference type="Pfam" id="PF00105">
    <property type="entry name" value="zf-C4"/>
    <property type="match status" value="1"/>
</dbReference>
<dbReference type="PANTHER" id="PTHR48092">
    <property type="entry name" value="KNIRPS-RELATED PROTEIN-RELATED"/>
    <property type="match status" value="1"/>
</dbReference>
<keyword evidence="7" id="KW-0675">Receptor</keyword>
<evidence type="ECO:0000256" key="1">
    <source>
        <dbReference type="ARBA" id="ARBA00022723"/>
    </source>
</evidence>